<evidence type="ECO:0000256" key="7">
    <source>
        <dbReference type="ARBA" id="ARBA00022927"/>
    </source>
</evidence>
<dbReference type="GO" id="GO:0055085">
    <property type="term" value="P:transmembrane transport"/>
    <property type="evidence" value="ECO:0007669"/>
    <property type="project" value="InterPro"/>
</dbReference>
<proteinExistence type="inferred from homology"/>
<comment type="similarity">
    <text evidence="2">Belongs to the TonB family.</text>
</comment>
<dbReference type="PANTHER" id="PTHR33446">
    <property type="entry name" value="PROTEIN TONB-RELATED"/>
    <property type="match status" value="1"/>
</dbReference>
<evidence type="ECO:0000256" key="10">
    <source>
        <dbReference type="SAM" id="MobiDB-lite"/>
    </source>
</evidence>
<dbReference type="InterPro" id="IPR051045">
    <property type="entry name" value="TonB-dependent_transducer"/>
</dbReference>
<evidence type="ECO:0000256" key="8">
    <source>
        <dbReference type="ARBA" id="ARBA00022989"/>
    </source>
</evidence>
<dbReference type="Proteomes" id="UP000179129">
    <property type="component" value="Unassembled WGS sequence"/>
</dbReference>
<name>A0A1F5YX86_9BACT</name>
<gene>
    <name evidence="13" type="ORF">A3F83_10740</name>
</gene>
<keyword evidence="7" id="KW-0653">Protein transport</keyword>
<protein>
    <recommendedName>
        <fullName evidence="12">TonB C-terminal domain-containing protein</fullName>
    </recommendedName>
</protein>
<dbReference type="InterPro" id="IPR037682">
    <property type="entry name" value="TonB_C"/>
</dbReference>
<keyword evidence="8 11" id="KW-1133">Transmembrane helix</keyword>
<accession>A0A1F5YX86</accession>
<dbReference type="EMBL" id="MFIX01000093">
    <property type="protein sequence ID" value="OGG04745.1"/>
    <property type="molecule type" value="Genomic_DNA"/>
</dbReference>
<dbReference type="Pfam" id="PF03544">
    <property type="entry name" value="TonB_C"/>
    <property type="match status" value="1"/>
</dbReference>
<evidence type="ECO:0000256" key="9">
    <source>
        <dbReference type="ARBA" id="ARBA00023136"/>
    </source>
</evidence>
<feature type="compositionally biased region" description="Basic and acidic residues" evidence="10">
    <location>
        <begin position="30"/>
        <end position="52"/>
    </location>
</feature>
<dbReference type="GO" id="GO:0098797">
    <property type="term" value="C:plasma membrane protein complex"/>
    <property type="evidence" value="ECO:0007669"/>
    <property type="project" value="TreeGrafter"/>
</dbReference>
<evidence type="ECO:0000256" key="3">
    <source>
        <dbReference type="ARBA" id="ARBA00022448"/>
    </source>
</evidence>
<dbReference type="SUPFAM" id="SSF74653">
    <property type="entry name" value="TolA/TonB C-terminal domain"/>
    <property type="match status" value="1"/>
</dbReference>
<organism evidence="13 14">
    <name type="scientific">Candidatus Glassbacteria bacterium RIFCSPLOWO2_12_FULL_58_11</name>
    <dbReference type="NCBI Taxonomy" id="1817867"/>
    <lineage>
        <taxon>Bacteria</taxon>
        <taxon>Candidatus Glassiibacteriota</taxon>
    </lineage>
</organism>
<evidence type="ECO:0000256" key="4">
    <source>
        <dbReference type="ARBA" id="ARBA00022475"/>
    </source>
</evidence>
<evidence type="ECO:0000256" key="11">
    <source>
        <dbReference type="SAM" id="Phobius"/>
    </source>
</evidence>
<keyword evidence="3" id="KW-0813">Transport</keyword>
<evidence type="ECO:0000259" key="12">
    <source>
        <dbReference type="PROSITE" id="PS52015"/>
    </source>
</evidence>
<evidence type="ECO:0000313" key="14">
    <source>
        <dbReference type="Proteomes" id="UP000179129"/>
    </source>
</evidence>
<comment type="caution">
    <text evidence="13">The sequence shown here is derived from an EMBL/GenBank/DDBJ whole genome shotgun (WGS) entry which is preliminary data.</text>
</comment>
<feature type="domain" description="TonB C-terminal" evidence="12">
    <location>
        <begin position="191"/>
        <end position="286"/>
    </location>
</feature>
<dbReference type="NCBIfam" id="TIGR01352">
    <property type="entry name" value="tonB_Cterm"/>
    <property type="match status" value="1"/>
</dbReference>
<evidence type="ECO:0000256" key="6">
    <source>
        <dbReference type="ARBA" id="ARBA00022692"/>
    </source>
</evidence>
<keyword evidence="9 11" id="KW-0472">Membrane</keyword>
<evidence type="ECO:0000256" key="1">
    <source>
        <dbReference type="ARBA" id="ARBA00004383"/>
    </source>
</evidence>
<keyword evidence="4" id="KW-1003">Cell membrane</keyword>
<dbReference type="STRING" id="1817867.A3F83_10740"/>
<comment type="subcellular location">
    <subcellularLocation>
        <location evidence="1">Cell inner membrane</location>
        <topology evidence="1">Single-pass membrane protein</topology>
        <orientation evidence="1">Periplasmic side</orientation>
    </subcellularLocation>
</comment>
<feature type="region of interest" description="Disordered" evidence="10">
    <location>
        <begin position="171"/>
        <end position="195"/>
    </location>
</feature>
<evidence type="ECO:0000313" key="13">
    <source>
        <dbReference type="EMBL" id="OGG04745.1"/>
    </source>
</evidence>
<dbReference type="Gene3D" id="3.30.1150.10">
    <property type="match status" value="1"/>
</dbReference>
<feature type="transmembrane region" description="Helical" evidence="11">
    <location>
        <begin position="83"/>
        <end position="102"/>
    </location>
</feature>
<feature type="region of interest" description="Disordered" evidence="10">
    <location>
        <begin position="1"/>
        <end position="56"/>
    </location>
</feature>
<feature type="compositionally biased region" description="Basic and acidic residues" evidence="10">
    <location>
        <begin position="1"/>
        <end position="21"/>
    </location>
</feature>
<reference evidence="13 14" key="1">
    <citation type="journal article" date="2016" name="Nat. Commun.">
        <title>Thousands of microbial genomes shed light on interconnected biogeochemical processes in an aquifer system.</title>
        <authorList>
            <person name="Anantharaman K."/>
            <person name="Brown C.T."/>
            <person name="Hug L.A."/>
            <person name="Sharon I."/>
            <person name="Castelle C.J."/>
            <person name="Probst A.J."/>
            <person name="Thomas B.C."/>
            <person name="Singh A."/>
            <person name="Wilkins M.J."/>
            <person name="Karaoz U."/>
            <person name="Brodie E.L."/>
            <person name="Williams K.H."/>
            <person name="Hubbard S.S."/>
            <person name="Banfield J.F."/>
        </authorList>
    </citation>
    <scope>NUCLEOTIDE SEQUENCE [LARGE SCALE GENOMIC DNA]</scope>
</reference>
<evidence type="ECO:0000256" key="5">
    <source>
        <dbReference type="ARBA" id="ARBA00022519"/>
    </source>
</evidence>
<dbReference type="GO" id="GO:0015031">
    <property type="term" value="P:protein transport"/>
    <property type="evidence" value="ECO:0007669"/>
    <property type="project" value="UniProtKB-KW"/>
</dbReference>
<dbReference type="GO" id="GO:0031992">
    <property type="term" value="F:energy transducer activity"/>
    <property type="evidence" value="ECO:0007669"/>
    <property type="project" value="TreeGrafter"/>
</dbReference>
<dbReference type="AlphaFoldDB" id="A0A1F5YX86"/>
<keyword evidence="6 11" id="KW-0812">Transmembrane</keyword>
<sequence length="286" mass="31845">MSAKQARKDNNPKNTEGDSVKSLETTISPEKPERARVAGEKPELKGKEERPGESSPLETIRGTFIALHRYFSRAADKKYYNFFFRRSVVASIIFFITLGLFLDYLKQLRALEDNQPDSEQQLLEMSPRTLVVLNAVPRTTLAQKRVEVPVIKEVTFALDEVQIPRPNFGAIEVGPETSTDGQAGTGGSGKGSSRRPELLMLVPPVYPKEAQKKGLEGTVDLRVLVTEQGTVDKVEITTSSGHSDMDRAAVDAAKRTRFRPAIRNGERVAMWINYPIQFALTNANRN</sequence>
<dbReference type="PROSITE" id="PS52015">
    <property type="entry name" value="TONB_CTD"/>
    <property type="match status" value="1"/>
</dbReference>
<keyword evidence="5" id="KW-0997">Cell inner membrane</keyword>
<dbReference type="InterPro" id="IPR006260">
    <property type="entry name" value="TonB/TolA_C"/>
</dbReference>
<evidence type="ECO:0000256" key="2">
    <source>
        <dbReference type="ARBA" id="ARBA00006555"/>
    </source>
</evidence>
<dbReference type="PANTHER" id="PTHR33446:SF2">
    <property type="entry name" value="PROTEIN TONB"/>
    <property type="match status" value="1"/>
</dbReference>